<evidence type="ECO:0000256" key="1">
    <source>
        <dbReference type="ARBA" id="ARBA00004141"/>
    </source>
</evidence>
<keyword evidence="3 9" id="KW-1133">Transmembrane helix</keyword>
<dbReference type="AlphaFoldDB" id="A0A814I8K2"/>
<evidence type="ECO:0000256" key="9">
    <source>
        <dbReference type="SAM" id="Phobius"/>
    </source>
</evidence>
<dbReference type="GO" id="GO:0005886">
    <property type="term" value="C:plasma membrane"/>
    <property type="evidence" value="ECO:0007669"/>
    <property type="project" value="TreeGrafter"/>
</dbReference>
<evidence type="ECO:0000313" key="12">
    <source>
        <dbReference type="Proteomes" id="UP000663828"/>
    </source>
</evidence>
<dbReference type="PROSITE" id="PS00237">
    <property type="entry name" value="G_PROTEIN_RECEP_F1_1"/>
    <property type="match status" value="1"/>
</dbReference>
<comment type="caution">
    <text evidence="11">The sequence shown here is derived from an EMBL/GenBank/DDBJ whole genome shotgun (WGS) entry which is preliminary data.</text>
</comment>
<dbReference type="Pfam" id="PF00001">
    <property type="entry name" value="7tm_1"/>
    <property type="match status" value="1"/>
</dbReference>
<dbReference type="PRINTS" id="PR00237">
    <property type="entry name" value="GPCRRHODOPSN"/>
</dbReference>
<dbReference type="Proteomes" id="UP000663828">
    <property type="component" value="Unassembled WGS sequence"/>
</dbReference>
<keyword evidence="2 8" id="KW-0812">Transmembrane</keyword>
<name>A0A814I8K2_ADIRI</name>
<evidence type="ECO:0000259" key="10">
    <source>
        <dbReference type="PROSITE" id="PS50262"/>
    </source>
</evidence>
<dbReference type="PANTHER" id="PTHR24243:SF230">
    <property type="entry name" value="G-PROTEIN COUPLED RECEPTORS FAMILY 1 PROFILE DOMAIN-CONTAINING PROTEIN"/>
    <property type="match status" value="1"/>
</dbReference>
<sequence>MNQTLPITLTSTVHSELEELIQYIYMIVYPIIFITGLIGNLLSSLLFSITELNQTSCGIYFLLLAIADSLALIGGLHHCLTIGYRVIVHSVAYCRARNFISYTSMDLASWMVVAISLDRYVKVKFPVKSRVYCTQKLAIIVSCVLTFVLVLKNLHFTTKFIGNFTADASERCGPNPKYPTYMSFFQNVWPLIDLAIFALLPFILIASCNIFIIYNLYKRHVQLGHRNLDRSVVKFLLISSISFIICNFPVSITIVLYPYISSNYGKKQSYDEIAFAFDILRLPSYISLAFNFYLYYYSSSLFRHQAMLLFHRLFRIRSRADQNQTPAVRRICQEQINSIELSDER</sequence>
<evidence type="ECO:0000256" key="4">
    <source>
        <dbReference type="ARBA" id="ARBA00023040"/>
    </source>
</evidence>
<proteinExistence type="inferred from homology"/>
<organism evidence="11 12">
    <name type="scientific">Adineta ricciae</name>
    <name type="common">Rotifer</name>
    <dbReference type="NCBI Taxonomy" id="249248"/>
    <lineage>
        <taxon>Eukaryota</taxon>
        <taxon>Metazoa</taxon>
        <taxon>Spiralia</taxon>
        <taxon>Gnathifera</taxon>
        <taxon>Rotifera</taxon>
        <taxon>Eurotatoria</taxon>
        <taxon>Bdelloidea</taxon>
        <taxon>Adinetida</taxon>
        <taxon>Adinetidae</taxon>
        <taxon>Adineta</taxon>
    </lineage>
</organism>
<dbReference type="EMBL" id="CAJNOR010000845">
    <property type="protein sequence ID" value="CAF1020197.1"/>
    <property type="molecule type" value="Genomic_DNA"/>
</dbReference>
<evidence type="ECO:0000256" key="7">
    <source>
        <dbReference type="ARBA" id="ARBA00023224"/>
    </source>
</evidence>
<evidence type="ECO:0000256" key="3">
    <source>
        <dbReference type="ARBA" id="ARBA00022989"/>
    </source>
</evidence>
<evidence type="ECO:0000256" key="8">
    <source>
        <dbReference type="RuleBase" id="RU000688"/>
    </source>
</evidence>
<dbReference type="GO" id="GO:0004930">
    <property type="term" value="F:G protein-coupled receptor activity"/>
    <property type="evidence" value="ECO:0007669"/>
    <property type="project" value="UniProtKB-KW"/>
</dbReference>
<dbReference type="PROSITE" id="PS50262">
    <property type="entry name" value="G_PROTEIN_RECEP_F1_2"/>
    <property type="match status" value="1"/>
</dbReference>
<dbReference type="SUPFAM" id="SSF81321">
    <property type="entry name" value="Family A G protein-coupled receptor-like"/>
    <property type="match status" value="1"/>
</dbReference>
<protein>
    <recommendedName>
        <fullName evidence="10">G-protein coupled receptors family 1 profile domain-containing protein</fullName>
    </recommendedName>
</protein>
<comment type="subcellular location">
    <subcellularLocation>
        <location evidence="1">Membrane</location>
        <topology evidence="1">Multi-pass membrane protein</topology>
    </subcellularLocation>
</comment>
<keyword evidence="6 8" id="KW-0675">Receptor</keyword>
<feature type="transmembrane region" description="Helical" evidence="9">
    <location>
        <begin position="59"/>
        <end position="87"/>
    </location>
</feature>
<feature type="transmembrane region" description="Helical" evidence="9">
    <location>
        <begin position="20"/>
        <end position="47"/>
    </location>
</feature>
<evidence type="ECO:0000313" key="11">
    <source>
        <dbReference type="EMBL" id="CAF1020197.1"/>
    </source>
</evidence>
<keyword evidence="4 8" id="KW-0297">G-protein coupled receptor</keyword>
<reference evidence="11" key="1">
    <citation type="submission" date="2021-02" db="EMBL/GenBank/DDBJ databases">
        <authorList>
            <person name="Nowell W R."/>
        </authorList>
    </citation>
    <scope>NUCLEOTIDE SEQUENCE</scope>
</reference>
<evidence type="ECO:0000256" key="2">
    <source>
        <dbReference type="ARBA" id="ARBA00022692"/>
    </source>
</evidence>
<evidence type="ECO:0000256" key="5">
    <source>
        <dbReference type="ARBA" id="ARBA00023136"/>
    </source>
</evidence>
<feature type="transmembrane region" description="Helical" evidence="9">
    <location>
        <begin position="188"/>
        <end position="214"/>
    </location>
</feature>
<keyword evidence="12" id="KW-1185">Reference proteome</keyword>
<feature type="transmembrane region" description="Helical" evidence="9">
    <location>
        <begin position="279"/>
        <end position="297"/>
    </location>
</feature>
<dbReference type="InterPro" id="IPR000276">
    <property type="entry name" value="GPCR_Rhodpsn"/>
</dbReference>
<keyword evidence="5 9" id="KW-0472">Membrane</keyword>
<feature type="transmembrane region" description="Helical" evidence="9">
    <location>
        <begin position="137"/>
        <end position="156"/>
    </location>
</feature>
<accession>A0A814I8K2</accession>
<feature type="domain" description="G-protein coupled receptors family 1 profile" evidence="10">
    <location>
        <begin position="39"/>
        <end position="295"/>
    </location>
</feature>
<dbReference type="InterPro" id="IPR017452">
    <property type="entry name" value="GPCR_Rhodpsn_7TM"/>
</dbReference>
<dbReference type="PANTHER" id="PTHR24243">
    <property type="entry name" value="G-PROTEIN COUPLED RECEPTOR"/>
    <property type="match status" value="1"/>
</dbReference>
<comment type="similarity">
    <text evidence="8">Belongs to the G-protein coupled receptor 1 family.</text>
</comment>
<feature type="transmembrane region" description="Helical" evidence="9">
    <location>
        <begin position="235"/>
        <end position="259"/>
    </location>
</feature>
<evidence type="ECO:0000256" key="6">
    <source>
        <dbReference type="ARBA" id="ARBA00023170"/>
    </source>
</evidence>
<keyword evidence="7 8" id="KW-0807">Transducer</keyword>
<dbReference type="Gene3D" id="1.20.1070.10">
    <property type="entry name" value="Rhodopsin 7-helix transmembrane proteins"/>
    <property type="match status" value="1"/>
</dbReference>
<gene>
    <name evidence="11" type="ORF">XAT740_LOCUS14191</name>
</gene>